<accession>A0A6C0JQ09</accession>
<feature type="coiled-coil region" evidence="1">
    <location>
        <begin position="63"/>
        <end position="90"/>
    </location>
</feature>
<proteinExistence type="predicted"/>
<evidence type="ECO:0000256" key="1">
    <source>
        <dbReference type="SAM" id="Coils"/>
    </source>
</evidence>
<reference evidence="2" key="1">
    <citation type="journal article" date="2020" name="Nature">
        <title>Giant virus diversity and host interactions through global metagenomics.</title>
        <authorList>
            <person name="Schulz F."/>
            <person name="Roux S."/>
            <person name="Paez-Espino D."/>
            <person name="Jungbluth S."/>
            <person name="Walsh D.A."/>
            <person name="Denef V.J."/>
            <person name="McMahon K.D."/>
            <person name="Konstantinidis K.T."/>
            <person name="Eloe-Fadrosh E.A."/>
            <person name="Kyrpides N.C."/>
            <person name="Woyke T."/>
        </authorList>
    </citation>
    <scope>NUCLEOTIDE SEQUENCE</scope>
    <source>
        <strain evidence="2">GVMAG-S-1041349-163</strain>
    </source>
</reference>
<protein>
    <submittedName>
        <fullName evidence="2">Uncharacterized protein</fullName>
    </submittedName>
</protein>
<name>A0A6C0JQ09_9ZZZZ</name>
<dbReference type="AlphaFoldDB" id="A0A6C0JQ09"/>
<organism evidence="2">
    <name type="scientific">viral metagenome</name>
    <dbReference type="NCBI Taxonomy" id="1070528"/>
    <lineage>
        <taxon>unclassified sequences</taxon>
        <taxon>metagenomes</taxon>
        <taxon>organismal metagenomes</taxon>
    </lineage>
</organism>
<evidence type="ECO:0000313" key="2">
    <source>
        <dbReference type="EMBL" id="QHU07659.1"/>
    </source>
</evidence>
<sequence>MENHDEIVQLLHENCYVFRNVYENNVKKLNIIKKKILDVQTERRNYYAVARCSGLQYDYYHKTLKMKTELKEYQKEKENLERLCDINGNDLYKAYQKLDSIDPLIVSGETLRFI</sequence>
<dbReference type="EMBL" id="MN740685">
    <property type="protein sequence ID" value="QHU07659.1"/>
    <property type="molecule type" value="Genomic_DNA"/>
</dbReference>
<keyword evidence="1" id="KW-0175">Coiled coil</keyword>